<comment type="pathway">
    <text evidence="1 9">Cell wall biogenesis; peptidoglycan biosynthesis.</text>
</comment>
<feature type="domain" description="L,D-TPase catalytic" evidence="10">
    <location>
        <begin position="181"/>
        <end position="320"/>
    </location>
</feature>
<evidence type="ECO:0000313" key="11">
    <source>
        <dbReference type="EMBL" id="EJB03689.1"/>
    </source>
</evidence>
<evidence type="ECO:0000256" key="5">
    <source>
        <dbReference type="ARBA" id="ARBA00022801"/>
    </source>
</evidence>
<keyword evidence="5" id="KW-0378">Hydrolase</keyword>
<evidence type="ECO:0000256" key="7">
    <source>
        <dbReference type="ARBA" id="ARBA00022984"/>
    </source>
</evidence>
<dbReference type="Proteomes" id="UP000005092">
    <property type="component" value="Unassembled WGS sequence"/>
</dbReference>
<name>I9N6Z3_RHILT</name>
<dbReference type="GO" id="GO:0005576">
    <property type="term" value="C:extracellular region"/>
    <property type="evidence" value="ECO:0007669"/>
    <property type="project" value="TreeGrafter"/>
</dbReference>
<sequence length="320" mass="35459">MALRHGAFLLRPSGRMRWLPAFPALNTSLAPAADAIVAIDIAVSPIVDKGGSMKFLRRVFPIAGLVIAAGSLSGCNILIPDVAADSPARFVQETSPVFYQPPGVDPRRVRPIPDQPVPQTRELYKTQFHQTYGLPVSNPVHMAMYGAVRDEDFTLPAIPVSRVQPQFLRQEVDYQTAERPGTVIVDTKAHFLYFVEENGKAMRYGVGLGRDGYAWSGRGVIQWKQKWPRWTPPVEMVSRQPEVRAFSAENGGMNPGLQNPLGARAMYIFKDGQDTLYRIHGTPDWQSIGKATSSGCVRMLNQDVVDLYDRLPAKAEIVVM</sequence>
<reference evidence="11 12" key="1">
    <citation type="submission" date="2012-02" db="EMBL/GenBank/DDBJ databases">
        <title>Improved High-Quality Draft Sequence of Rhizobium leguminosarum bv. trifolii WSM597.</title>
        <authorList>
            <consortium name="US DOE Joint Genome Institute"/>
            <person name="Lucas S."/>
            <person name="Han J."/>
            <person name="Lapidus A."/>
            <person name="Cheng J.-F."/>
            <person name="Goodwin L."/>
            <person name="Pitluck S."/>
            <person name="Peters L."/>
            <person name="Ovchinnikova G."/>
            <person name="Held B."/>
            <person name="Detter J.C."/>
            <person name="Han C."/>
            <person name="Tapia R."/>
            <person name="Land M."/>
            <person name="Hauser L."/>
            <person name="Kyrpides N."/>
            <person name="Ivanova N."/>
            <person name="Pagani I."/>
            <person name="Brau L."/>
            <person name="Yates R."/>
            <person name="O'Hara G."/>
            <person name="Rui T."/>
            <person name="Howieson J."/>
            <person name="Reeve W."/>
            <person name="Woyke T."/>
        </authorList>
    </citation>
    <scope>NUCLEOTIDE SEQUENCE [LARGE SCALE GENOMIC DNA]</scope>
    <source>
        <strain evidence="11 12">WSM597</strain>
    </source>
</reference>
<keyword evidence="8 9" id="KW-0961">Cell wall biogenesis/degradation</keyword>
<evidence type="ECO:0000256" key="8">
    <source>
        <dbReference type="ARBA" id="ARBA00023316"/>
    </source>
</evidence>
<organism evidence="11 12">
    <name type="scientific">Rhizobium leguminosarum bv. trifolii WSM597</name>
    <dbReference type="NCBI Taxonomy" id="754764"/>
    <lineage>
        <taxon>Bacteria</taxon>
        <taxon>Pseudomonadati</taxon>
        <taxon>Pseudomonadota</taxon>
        <taxon>Alphaproteobacteria</taxon>
        <taxon>Hyphomicrobiales</taxon>
        <taxon>Rhizobiaceae</taxon>
        <taxon>Rhizobium/Agrobacterium group</taxon>
        <taxon>Rhizobium</taxon>
    </lineage>
</organism>
<dbReference type="FunFam" id="2.40.440.10:FF:000002">
    <property type="entry name" value="L,D-transpeptidase ErfK/SrfK"/>
    <property type="match status" value="1"/>
</dbReference>
<dbReference type="PANTHER" id="PTHR30582:SF24">
    <property type="entry name" value="L,D-TRANSPEPTIDASE ERFK_SRFK-RELATED"/>
    <property type="match status" value="1"/>
</dbReference>
<dbReference type="GO" id="GO:0071555">
    <property type="term" value="P:cell wall organization"/>
    <property type="evidence" value="ECO:0007669"/>
    <property type="project" value="UniProtKB-UniRule"/>
</dbReference>
<keyword evidence="3" id="KW-0328">Glycosyltransferase</keyword>
<dbReference type="GO" id="GO:0008360">
    <property type="term" value="P:regulation of cell shape"/>
    <property type="evidence" value="ECO:0007669"/>
    <property type="project" value="UniProtKB-UniRule"/>
</dbReference>
<dbReference type="GO" id="GO:0071972">
    <property type="term" value="F:peptidoglycan L,D-transpeptidase activity"/>
    <property type="evidence" value="ECO:0007669"/>
    <property type="project" value="TreeGrafter"/>
</dbReference>
<evidence type="ECO:0000256" key="9">
    <source>
        <dbReference type="PROSITE-ProRule" id="PRU01373"/>
    </source>
</evidence>
<keyword evidence="4" id="KW-0808">Transferase</keyword>
<evidence type="ECO:0000256" key="2">
    <source>
        <dbReference type="ARBA" id="ARBA00005992"/>
    </source>
</evidence>
<evidence type="ECO:0000313" key="12">
    <source>
        <dbReference type="Proteomes" id="UP000005092"/>
    </source>
</evidence>
<dbReference type="SUPFAM" id="SSF141523">
    <property type="entry name" value="L,D-transpeptidase catalytic domain-like"/>
    <property type="match status" value="1"/>
</dbReference>
<comment type="similarity">
    <text evidence="2">Belongs to the YkuD family.</text>
</comment>
<dbReference type="PANTHER" id="PTHR30582">
    <property type="entry name" value="L,D-TRANSPEPTIDASE"/>
    <property type="match status" value="1"/>
</dbReference>
<dbReference type="AlphaFoldDB" id="I9N6Z3"/>
<gene>
    <name evidence="11" type="ORF">Rleg9DRAFT_2526</name>
</gene>
<proteinExistence type="inferred from homology"/>
<dbReference type="PROSITE" id="PS52029">
    <property type="entry name" value="LD_TPASE"/>
    <property type="match status" value="1"/>
</dbReference>
<dbReference type="HOGENOM" id="CLU_042399_0_0_5"/>
<dbReference type="InterPro" id="IPR005490">
    <property type="entry name" value="LD_TPept_cat_dom"/>
</dbReference>
<evidence type="ECO:0000256" key="4">
    <source>
        <dbReference type="ARBA" id="ARBA00022679"/>
    </source>
</evidence>
<feature type="active site" description="Nucleophile" evidence="9">
    <location>
        <position position="296"/>
    </location>
</feature>
<dbReference type="CDD" id="cd16913">
    <property type="entry name" value="YkuD_like"/>
    <property type="match status" value="1"/>
</dbReference>
<dbReference type="Pfam" id="PF03734">
    <property type="entry name" value="YkuD"/>
    <property type="match status" value="1"/>
</dbReference>
<dbReference type="UniPathway" id="UPA00219"/>
<keyword evidence="6 9" id="KW-0133">Cell shape</keyword>
<evidence type="ECO:0000259" key="10">
    <source>
        <dbReference type="PROSITE" id="PS52029"/>
    </source>
</evidence>
<protein>
    <recommendedName>
        <fullName evidence="10">L,D-TPase catalytic domain-containing protein</fullName>
    </recommendedName>
</protein>
<feature type="active site" description="Proton donor/acceptor" evidence="9">
    <location>
        <position position="280"/>
    </location>
</feature>
<dbReference type="Gene3D" id="2.40.440.10">
    <property type="entry name" value="L,D-transpeptidase catalytic domain-like"/>
    <property type="match status" value="1"/>
</dbReference>
<dbReference type="EMBL" id="JH719381">
    <property type="protein sequence ID" value="EJB03689.1"/>
    <property type="molecule type" value="Genomic_DNA"/>
</dbReference>
<evidence type="ECO:0000256" key="3">
    <source>
        <dbReference type="ARBA" id="ARBA00022676"/>
    </source>
</evidence>
<dbReference type="InterPro" id="IPR050979">
    <property type="entry name" value="LD-transpeptidase"/>
</dbReference>
<dbReference type="GO" id="GO:0016757">
    <property type="term" value="F:glycosyltransferase activity"/>
    <property type="evidence" value="ECO:0007669"/>
    <property type="project" value="UniProtKB-KW"/>
</dbReference>
<evidence type="ECO:0000256" key="6">
    <source>
        <dbReference type="ARBA" id="ARBA00022960"/>
    </source>
</evidence>
<evidence type="ECO:0000256" key="1">
    <source>
        <dbReference type="ARBA" id="ARBA00004752"/>
    </source>
</evidence>
<accession>I9N6Z3</accession>
<dbReference type="InterPro" id="IPR038063">
    <property type="entry name" value="Transpep_catalytic_dom"/>
</dbReference>
<keyword evidence="7 9" id="KW-0573">Peptidoglycan synthesis</keyword>
<dbReference type="GO" id="GO:0018104">
    <property type="term" value="P:peptidoglycan-protein cross-linking"/>
    <property type="evidence" value="ECO:0007669"/>
    <property type="project" value="TreeGrafter"/>
</dbReference>